<evidence type="ECO:0000313" key="2">
    <source>
        <dbReference type="Proteomes" id="UP000501240"/>
    </source>
</evidence>
<sequence length="156" mass="16602">MPCRQASSPVLVAKNQFSYSVGCLTGREVPDAREDDPPVTSGEKCAFVSGGLGQVVAVLGTVQDHRRNPDRGGLEQVLLDVVIGGVAVRFAPAVQIGVRGDVRPVVVVPGVGRLGELFLLKFPSWAPGAPQVAANERRYSCIARRPRSVATNHSYQ</sequence>
<name>A0A7D3VNN0_ACTVE</name>
<dbReference type="EMBL" id="CP053892">
    <property type="protein sequence ID" value="QKG18718.1"/>
    <property type="molecule type" value="Genomic_DNA"/>
</dbReference>
<accession>A0A7D3VNN0</accession>
<evidence type="ECO:0000313" key="1">
    <source>
        <dbReference type="EMBL" id="QKG18718.1"/>
    </source>
</evidence>
<gene>
    <name evidence="1" type="ORF">ACTIVE_0352</name>
</gene>
<proteinExistence type="predicted"/>
<keyword evidence="2" id="KW-1185">Reference proteome</keyword>
<dbReference type="Proteomes" id="UP000501240">
    <property type="component" value="Chromosome"/>
</dbReference>
<organism evidence="1 2">
    <name type="scientific">Actinomadura verrucosospora</name>
    <dbReference type="NCBI Taxonomy" id="46165"/>
    <lineage>
        <taxon>Bacteria</taxon>
        <taxon>Bacillati</taxon>
        <taxon>Actinomycetota</taxon>
        <taxon>Actinomycetes</taxon>
        <taxon>Streptosporangiales</taxon>
        <taxon>Thermomonosporaceae</taxon>
        <taxon>Actinomadura</taxon>
    </lineage>
</organism>
<dbReference type="AlphaFoldDB" id="A0A7D3VNN0"/>
<protein>
    <submittedName>
        <fullName evidence="1">Uncharacterized protein</fullName>
    </submittedName>
</protein>
<reference evidence="1 2" key="1">
    <citation type="submission" date="2020-05" db="EMBL/GenBank/DDBJ databases">
        <title>Actinomadura verrucosospora NRRL-B18236 (PFL_A860) Genome sequencing and assembly.</title>
        <authorList>
            <person name="Samborskyy M."/>
        </authorList>
    </citation>
    <scope>NUCLEOTIDE SEQUENCE [LARGE SCALE GENOMIC DNA]</scope>
    <source>
        <strain evidence="1 2">NRRL:B18236</strain>
    </source>
</reference>